<dbReference type="InterPro" id="IPR007044">
    <property type="entry name" value="Cyclodeamin/CycHdrlase"/>
</dbReference>
<evidence type="ECO:0000313" key="3">
    <source>
        <dbReference type="Proteomes" id="UP000239863"/>
    </source>
</evidence>
<dbReference type="AlphaFoldDB" id="A0A2S6G1C9"/>
<dbReference type="STRING" id="37659.GCA_000703125_02554"/>
<protein>
    <submittedName>
        <fullName evidence="2">Formiminotetrahydrofolate cyclodeaminase</fullName>
    </submittedName>
</protein>
<gene>
    <name evidence="2" type="ORF">BD821_101399</name>
</gene>
<reference evidence="2 3" key="1">
    <citation type="submission" date="2018-02" db="EMBL/GenBank/DDBJ databases">
        <title>Genomic Encyclopedia of Archaeal and Bacterial Type Strains, Phase II (KMG-II): from individual species to whole genera.</title>
        <authorList>
            <person name="Goeker M."/>
        </authorList>
    </citation>
    <scope>NUCLEOTIDE SEQUENCE [LARGE SCALE GENOMIC DNA]</scope>
    <source>
        <strain evidence="2 3">DSM 15099</strain>
    </source>
</reference>
<dbReference type="Gene3D" id="1.20.120.680">
    <property type="entry name" value="Formiminotetrahydrofolate cyclodeaminase monomer, up-and-down helical bundle"/>
    <property type="match status" value="1"/>
</dbReference>
<dbReference type="RefSeq" id="WP_104409052.1">
    <property type="nucleotide sequence ID" value="NZ_PTIS01000001.1"/>
</dbReference>
<dbReference type="InterPro" id="IPR036178">
    <property type="entry name" value="Formintransfe-cycloase-like_sf"/>
</dbReference>
<dbReference type="Proteomes" id="UP000239863">
    <property type="component" value="Unassembled WGS sequence"/>
</dbReference>
<dbReference type="Pfam" id="PF04961">
    <property type="entry name" value="FTCD_C"/>
    <property type="match status" value="1"/>
</dbReference>
<comment type="caution">
    <text evidence="2">The sequence shown here is derived from an EMBL/GenBank/DDBJ whole genome shotgun (WGS) entry which is preliminary data.</text>
</comment>
<feature type="domain" description="Cyclodeaminase/cyclohydrolase" evidence="1">
    <location>
        <begin position="6"/>
        <end position="190"/>
    </location>
</feature>
<evidence type="ECO:0000259" key="1">
    <source>
        <dbReference type="Pfam" id="PF04961"/>
    </source>
</evidence>
<dbReference type="EMBL" id="PTIS01000001">
    <property type="protein sequence ID" value="PPK49734.1"/>
    <property type="molecule type" value="Genomic_DNA"/>
</dbReference>
<dbReference type="OrthoDB" id="7959174at2"/>
<proteinExistence type="predicted"/>
<dbReference type="SUPFAM" id="SSF101262">
    <property type="entry name" value="Methenyltetrahydrofolate cyclohydrolase-like"/>
    <property type="match status" value="1"/>
</dbReference>
<dbReference type="GO" id="GO:0003824">
    <property type="term" value="F:catalytic activity"/>
    <property type="evidence" value="ECO:0007669"/>
    <property type="project" value="InterPro"/>
</dbReference>
<accession>A0A2S6G1C9</accession>
<evidence type="ECO:0000313" key="2">
    <source>
        <dbReference type="EMBL" id="PPK49734.1"/>
    </source>
</evidence>
<sequence>MLKELTVENFAKELASKSPAPGGGSAAALSATLAASLSSMVFNLTIGKKAYENLKDAEKECIINALKKTEVLREEYLDIMQEDTTVFLKVMDAYKMPKDSEDEKNLRKIKIEEAYKLALEVPRRLSEKCFELYKYIEIAAKYGNANAISDAGVSALMIQAALEGASLNVKINLASLEDIKLKETLLKETNTLIKEGSIKKDAILKIVENKIGA</sequence>
<organism evidence="2 3">
    <name type="scientific">Clostridium algidicarnis DSM 15099</name>
    <dbReference type="NCBI Taxonomy" id="1121295"/>
    <lineage>
        <taxon>Bacteria</taxon>
        <taxon>Bacillati</taxon>
        <taxon>Bacillota</taxon>
        <taxon>Clostridia</taxon>
        <taxon>Eubacteriales</taxon>
        <taxon>Clostridiaceae</taxon>
        <taxon>Clostridium</taxon>
    </lineage>
</organism>
<name>A0A2S6G1C9_9CLOT</name>